<evidence type="ECO:0000313" key="3">
    <source>
        <dbReference type="Proteomes" id="UP000012019"/>
    </source>
</evidence>
<dbReference type="PANTHER" id="PTHR36920:SF1">
    <property type="entry name" value="OUTER MEMBRANE PROTEIN W"/>
    <property type="match status" value="1"/>
</dbReference>
<name>M7P2U6_9GAMM</name>
<protein>
    <submittedName>
        <fullName evidence="2">OmpW family protein</fullName>
    </submittedName>
</protein>
<dbReference type="PATRIC" id="fig|1286106.3.peg.634"/>
<comment type="caution">
    <text evidence="2">The sequence shown here is derived from an EMBL/GenBank/DDBJ whole genome shotgun (WGS) entry which is preliminary data.</text>
</comment>
<proteinExistence type="predicted"/>
<evidence type="ECO:0000256" key="1">
    <source>
        <dbReference type="SAM" id="SignalP"/>
    </source>
</evidence>
<dbReference type="Gene3D" id="2.40.160.20">
    <property type="match status" value="1"/>
</dbReference>
<dbReference type="STRING" id="1286106.MPL1_03173"/>
<accession>M7P2U6</accession>
<dbReference type="GO" id="GO:0019867">
    <property type="term" value="C:outer membrane"/>
    <property type="evidence" value="ECO:0007669"/>
    <property type="project" value="InterPro"/>
</dbReference>
<dbReference type="PANTHER" id="PTHR36920">
    <property type="match status" value="1"/>
</dbReference>
<sequence length="232" mass="24858">MKKSLIAAGIVTLTGLSAVTTPVLAYEAGDWLVRGRIINVNPNDSSGSLSTEAFGNLGKGVSVDSDTVPELDITYMITPNWGVELILGTSKHTVRGNKAVGGVLGGLPGSKNVIDTRVLPPTLTLQYHFRPGATVRPYVGAGVNYTHFYNEKVPKSSAIYQDGAKVSLSSSWGWAAQAGVDVAINQDWFINFDVKYLDIDTTARFKNTAVGRAKINADINPFVWGVGIGRRF</sequence>
<dbReference type="GO" id="GO:0055085">
    <property type="term" value="P:transmembrane transport"/>
    <property type="evidence" value="ECO:0007669"/>
    <property type="project" value="TreeGrafter"/>
</dbReference>
<dbReference type="Pfam" id="PF03922">
    <property type="entry name" value="OmpW"/>
    <property type="match status" value="1"/>
</dbReference>
<dbReference type="AlphaFoldDB" id="M7P2U6"/>
<feature type="signal peptide" evidence="1">
    <location>
        <begin position="1"/>
        <end position="25"/>
    </location>
</feature>
<organism evidence="2 3">
    <name type="scientific">Methylophaga lonarensis MPL</name>
    <dbReference type="NCBI Taxonomy" id="1286106"/>
    <lineage>
        <taxon>Bacteria</taxon>
        <taxon>Pseudomonadati</taxon>
        <taxon>Pseudomonadota</taxon>
        <taxon>Gammaproteobacteria</taxon>
        <taxon>Thiotrichales</taxon>
        <taxon>Piscirickettsiaceae</taxon>
        <taxon>Methylophaga</taxon>
    </lineage>
</organism>
<dbReference type="SUPFAM" id="SSF56925">
    <property type="entry name" value="OMPA-like"/>
    <property type="match status" value="1"/>
</dbReference>
<dbReference type="InterPro" id="IPR011250">
    <property type="entry name" value="OMP/PagP_B-barrel"/>
</dbReference>
<dbReference type="RefSeq" id="WP_009725669.1">
    <property type="nucleotide sequence ID" value="NZ_APHR01000014.1"/>
</dbReference>
<dbReference type="Proteomes" id="UP000012019">
    <property type="component" value="Unassembled WGS sequence"/>
</dbReference>
<keyword evidence="3" id="KW-1185">Reference proteome</keyword>
<evidence type="ECO:0000313" key="2">
    <source>
        <dbReference type="EMBL" id="EMR13802.1"/>
    </source>
</evidence>
<dbReference type="eggNOG" id="COG3047">
    <property type="taxonomic scope" value="Bacteria"/>
</dbReference>
<gene>
    <name evidence="2" type="ORF">MPL1_03173</name>
</gene>
<dbReference type="EMBL" id="APHR01000014">
    <property type="protein sequence ID" value="EMR13802.1"/>
    <property type="molecule type" value="Genomic_DNA"/>
</dbReference>
<reference evidence="2 3" key="1">
    <citation type="journal article" date="2013" name="Genome Announc.">
        <title>Draft Genome Sequence of Methylophaga lonarensis MPLT, a Haloalkaliphilic (Non-Methane-Utilizing) Methylotroph.</title>
        <authorList>
            <person name="Shetty S.A."/>
            <person name="Marathe N.P."/>
            <person name="Munot H."/>
            <person name="Antony C.P."/>
            <person name="Dhotre D.P."/>
            <person name="Murrell J.C."/>
            <person name="Shouche Y.S."/>
        </authorList>
    </citation>
    <scope>NUCLEOTIDE SEQUENCE [LARGE SCALE GENOMIC DNA]</scope>
    <source>
        <strain evidence="2 3">MPL</strain>
    </source>
</reference>
<dbReference type="InterPro" id="IPR005618">
    <property type="entry name" value="OMPW"/>
</dbReference>
<keyword evidence="1" id="KW-0732">Signal</keyword>
<dbReference type="OrthoDB" id="9807574at2"/>
<feature type="chain" id="PRO_5004082590" evidence="1">
    <location>
        <begin position="26"/>
        <end position="232"/>
    </location>
</feature>